<evidence type="ECO:0000313" key="2">
    <source>
        <dbReference type="Proteomes" id="UP000182544"/>
    </source>
</evidence>
<name>A0A1K2INI9_9FLAO</name>
<protein>
    <submittedName>
        <fullName evidence="1">Uncharacterized protein</fullName>
    </submittedName>
</protein>
<keyword evidence="2" id="KW-1185">Reference proteome</keyword>
<dbReference type="EMBL" id="FPKV01000003">
    <property type="protein sequence ID" value="SFZ93935.1"/>
    <property type="molecule type" value="Genomic_DNA"/>
</dbReference>
<sequence>MLPEKFNALTTNNNTIEKLNFINLIQIWHKKTKPTLNKLRMGKKLL</sequence>
<evidence type="ECO:0000313" key="1">
    <source>
        <dbReference type="EMBL" id="SFZ93935.1"/>
    </source>
</evidence>
<gene>
    <name evidence="1" type="ORF">SAMN05428642_103435</name>
</gene>
<proteinExistence type="predicted"/>
<dbReference type="AlphaFoldDB" id="A0A1K2INI9"/>
<organism evidence="1 2">
    <name type="scientific">Flaviramulus basaltis</name>
    <dbReference type="NCBI Taxonomy" id="369401"/>
    <lineage>
        <taxon>Bacteria</taxon>
        <taxon>Pseudomonadati</taxon>
        <taxon>Bacteroidota</taxon>
        <taxon>Flavobacteriia</taxon>
        <taxon>Flavobacteriales</taxon>
        <taxon>Flavobacteriaceae</taxon>
        <taxon>Flaviramulus</taxon>
    </lineage>
</organism>
<dbReference type="Proteomes" id="UP000182544">
    <property type="component" value="Unassembled WGS sequence"/>
</dbReference>
<accession>A0A1K2INI9</accession>
<dbReference type="STRING" id="369401.SAMN05428642_103435"/>
<reference evidence="1 2" key="1">
    <citation type="submission" date="2016-10" db="EMBL/GenBank/DDBJ databases">
        <authorList>
            <person name="de Groot N.N."/>
        </authorList>
    </citation>
    <scope>NUCLEOTIDE SEQUENCE [LARGE SCALE GENOMIC DNA]</scope>
    <source>
        <strain evidence="1 2">DSM 18180</strain>
    </source>
</reference>